<evidence type="ECO:0000313" key="2">
    <source>
        <dbReference type="EMBL" id="GFS40487.1"/>
    </source>
</evidence>
<proteinExistence type="predicted"/>
<organism evidence="2 3">
    <name type="scientific">Trichonephila inaurata madagascariensis</name>
    <dbReference type="NCBI Taxonomy" id="2747483"/>
    <lineage>
        <taxon>Eukaryota</taxon>
        <taxon>Metazoa</taxon>
        <taxon>Ecdysozoa</taxon>
        <taxon>Arthropoda</taxon>
        <taxon>Chelicerata</taxon>
        <taxon>Arachnida</taxon>
        <taxon>Araneae</taxon>
        <taxon>Araneomorphae</taxon>
        <taxon>Entelegynae</taxon>
        <taxon>Araneoidea</taxon>
        <taxon>Nephilidae</taxon>
        <taxon>Trichonephila</taxon>
        <taxon>Trichonephila inaurata</taxon>
    </lineage>
</organism>
<reference evidence="2" key="1">
    <citation type="submission" date="2020-08" db="EMBL/GenBank/DDBJ databases">
        <title>Multicomponent nature underlies the extraordinary mechanical properties of spider dragline silk.</title>
        <authorList>
            <person name="Kono N."/>
            <person name="Nakamura H."/>
            <person name="Mori M."/>
            <person name="Yoshida Y."/>
            <person name="Ohtoshi R."/>
            <person name="Malay A.D."/>
            <person name="Moran D.A.P."/>
            <person name="Tomita M."/>
            <person name="Numata K."/>
            <person name="Arakawa K."/>
        </authorList>
    </citation>
    <scope>NUCLEOTIDE SEQUENCE</scope>
</reference>
<feature type="region of interest" description="Disordered" evidence="1">
    <location>
        <begin position="78"/>
        <end position="99"/>
    </location>
</feature>
<name>A0A8X6MCQ0_9ARAC</name>
<protein>
    <submittedName>
        <fullName evidence="2">Uncharacterized protein</fullName>
    </submittedName>
</protein>
<comment type="caution">
    <text evidence="2">The sequence shown here is derived from an EMBL/GenBank/DDBJ whole genome shotgun (WGS) entry which is preliminary data.</text>
</comment>
<gene>
    <name evidence="2" type="ORF">TNIN_311941</name>
</gene>
<dbReference type="EMBL" id="BMAV01025315">
    <property type="protein sequence ID" value="GFS40487.1"/>
    <property type="molecule type" value="Genomic_DNA"/>
</dbReference>
<evidence type="ECO:0000313" key="3">
    <source>
        <dbReference type="Proteomes" id="UP000886998"/>
    </source>
</evidence>
<accession>A0A8X6MCQ0</accession>
<dbReference type="Proteomes" id="UP000886998">
    <property type="component" value="Unassembled WGS sequence"/>
</dbReference>
<evidence type="ECO:0000256" key="1">
    <source>
        <dbReference type="SAM" id="MobiDB-lite"/>
    </source>
</evidence>
<dbReference type="AlphaFoldDB" id="A0A8X6MCQ0"/>
<keyword evidence="3" id="KW-1185">Reference proteome</keyword>
<sequence>MDRSTLRELSSRVHLKAFRDVPPNDIIPFFRRGTRKEIVLFTSVPRPLERRACTTSGPLFLFFIFLHNEKCKMALATTQESKGQKPYQRGELKNSNGPTGMSEETLLFVRRLREFAKSRRRF</sequence>